<organism evidence="6 7">
    <name type="scientific">Aspergillus nomiae NRRL (strain ATCC 15546 / NRRL 13137 / CBS 260.88 / M93)</name>
    <dbReference type="NCBI Taxonomy" id="1509407"/>
    <lineage>
        <taxon>Eukaryota</taxon>
        <taxon>Fungi</taxon>
        <taxon>Dikarya</taxon>
        <taxon>Ascomycota</taxon>
        <taxon>Pezizomycotina</taxon>
        <taxon>Eurotiomycetes</taxon>
        <taxon>Eurotiomycetidae</taxon>
        <taxon>Eurotiales</taxon>
        <taxon>Aspergillaceae</taxon>
        <taxon>Aspergillus</taxon>
        <taxon>Aspergillus subgen. Circumdati</taxon>
    </lineage>
</organism>
<evidence type="ECO:0000256" key="2">
    <source>
        <dbReference type="ARBA" id="ARBA00026247"/>
    </source>
</evidence>
<dbReference type="InterPro" id="IPR032710">
    <property type="entry name" value="NTF2-like_dom_sf"/>
</dbReference>
<dbReference type="Proteomes" id="UP000037505">
    <property type="component" value="Unassembled WGS sequence"/>
</dbReference>
<dbReference type="EMBL" id="JNOM01000178">
    <property type="protein sequence ID" value="KNG84983.1"/>
    <property type="molecule type" value="Genomic_DNA"/>
</dbReference>
<keyword evidence="1 4" id="KW-0963">Cytoplasm</keyword>
<dbReference type="GO" id="GO:0005635">
    <property type="term" value="C:nuclear envelope"/>
    <property type="evidence" value="ECO:0007669"/>
    <property type="project" value="UniProtKB-ARBA"/>
</dbReference>
<evidence type="ECO:0000259" key="5">
    <source>
        <dbReference type="PROSITE" id="PS50177"/>
    </source>
</evidence>
<dbReference type="GO" id="GO:0005737">
    <property type="term" value="C:cytoplasm"/>
    <property type="evidence" value="ECO:0007669"/>
    <property type="project" value="UniProtKB-SubCell"/>
</dbReference>
<keyword evidence="4" id="KW-0653">Protein transport</keyword>
<sequence length="118" mass="13361">MAEQFVEFYYNTFDNQRQNLAGLYRDNSMLTFENDSILGAPRIIEKLTTLAFQKVSHQVSTLDSQPSNENGGILVMVTGVLLVDEEQTPMKFSQTFQLSPDGAGSYYVFNDIFRLVFG</sequence>
<gene>
    <name evidence="6" type="ORF">ANOM_006544</name>
</gene>
<comment type="caution">
    <text evidence="6">The sequence shown here is derived from an EMBL/GenBank/DDBJ whole genome shotgun (WGS) entry which is preliminary data.</text>
</comment>
<dbReference type="InterPro" id="IPR002075">
    <property type="entry name" value="NTF2_dom"/>
</dbReference>
<keyword evidence="4" id="KW-0813">Transport</keyword>
<dbReference type="Pfam" id="PF02136">
    <property type="entry name" value="NTF2"/>
    <property type="match status" value="1"/>
</dbReference>
<dbReference type="STRING" id="1509407.A0A0L1J0R2"/>
<feature type="domain" description="NTF2" evidence="5">
    <location>
        <begin position="1"/>
        <end position="115"/>
    </location>
</feature>
<dbReference type="Gene3D" id="3.10.450.50">
    <property type="match status" value="1"/>
</dbReference>
<dbReference type="PANTHER" id="PTHR12612">
    <property type="entry name" value="NUCLEAR TRANSPORT FACTOR 2"/>
    <property type="match status" value="1"/>
</dbReference>
<comment type="function">
    <text evidence="3">Facilitates protein transport into the nucleus. Could be part of a multicomponent system of cytosolic factors that assemble at the pore complex during nuclear import.</text>
</comment>
<dbReference type="GO" id="GO:0051028">
    <property type="term" value="P:mRNA transport"/>
    <property type="evidence" value="ECO:0007669"/>
    <property type="project" value="UniProtKB-UniRule"/>
</dbReference>
<dbReference type="SUPFAM" id="SSF54427">
    <property type="entry name" value="NTF2-like"/>
    <property type="match status" value="1"/>
</dbReference>
<dbReference type="PROSITE" id="PS50177">
    <property type="entry name" value="NTF2_DOMAIN"/>
    <property type="match status" value="1"/>
</dbReference>
<comment type="function">
    <text evidence="4">Has a role in nuclear-cytoplasmic transport of proteins and mRNAs.</text>
</comment>
<keyword evidence="7" id="KW-1185">Reference proteome</keyword>
<evidence type="ECO:0000256" key="1">
    <source>
        <dbReference type="ARBA" id="ARBA00022490"/>
    </source>
</evidence>
<dbReference type="InterPro" id="IPR045875">
    <property type="entry name" value="NTF2"/>
</dbReference>
<dbReference type="AlphaFoldDB" id="A0A0L1J0R2"/>
<dbReference type="InterPro" id="IPR018222">
    <property type="entry name" value="Nuclear_transport_factor_2_euk"/>
</dbReference>
<dbReference type="GO" id="GO:0006606">
    <property type="term" value="P:protein import into nucleus"/>
    <property type="evidence" value="ECO:0007669"/>
    <property type="project" value="UniProtKB-ARBA"/>
</dbReference>
<evidence type="ECO:0000256" key="4">
    <source>
        <dbReference type="RuleBase" id="RU369002"/>
    </source>
</evidence>
<dbReference type="CDD" id="cd00780">
    <property type="entry name" value="NTF2"/>
    <property type="match status" value="1"/>
</dbReference>
<reference evidence="6 7" key="1">
    <citation type="submission" date="2014-06" db="EMBL/GenBank/DDBJ databases">
        <title>The Genome of the Aflatoxigenic Filamentous Fungus Aspergillus nomius.</title>
        <authorList>
            <person name="Moore M.G."/>
            <person name="Shannon B.M."/>
            <person name="Brian M.M."/>
        </authorList>
    </citation>
    <scope>NUCLEOTIDE SEQUENCE [LARGE SCALE GENOMIC DNA]</scope>
    <source>
        <strain evidence="6 7">NRRL 13137</strain>
    </source>
</reference>
<dbReference type="OrthoDB" id="6507044at2759"/>
<dbReference type="GeneID" id="26808348"/>
<protein>
    <recommendedName>
        <fullName evidence="2">Nuclear transport factor 2</fullName>
    </recommendedName>
</protein>
<dbReference type="FunFam" id="3.10.450.50:FF:000005">
    <property type="entry name" value="Nuclear transport factor 2"/>
    <property type="match status" value="1"/>
</dbReference>
<accession>A0A0L1J0R2</accession>
<name>A0A0L1J0R2_ASPN3</name>
<evidence type="ECO:0000256" key="3">
    <source>
        <dbReference type="ARBA" id="ARBA00053082"/>
    </source>
</evidence>
<comment type="subcellular location">
    <subcellularLocation>
        <location evidence="4">Cytoplasm</location>
    </subcellularLocation>
    <subcellularLocation>
        <location evidence="4">Nucleus</location>
    </subcellularLocation>
</comment>
<proteinExistence type="predicted"/>
<evidence type="ECO:0000313" key="6">
    <source>
        <dbReference type="EMBL" id="KNG84983.1"/>
    </source>
</evidence>
<dbReference type="RefSeq" id="XP_015405906.1">
    <property type="nucleotide sequence ID" value="XM_015551800.1"/>
</dbReference>
<evidence type="ECO:0000313" key="7">
    <source>
        <dbReference type="Proteomes" id="UP000037505"/>
    </source>
</evidence>
<keyword evidence="4" id="KW-0539">Nucleus</keyword>